<dbReference type="RefSeq" id="WP_183933631.1">
    <property type="nucleotide sequence ID" value="NZ_JACICF010000001.1"/>
</dbReference>
<dbReference type="PROSITE" id="PS51257">
    <property type="entry name" value="PROKAR_LIPOPROTEIN"/>
    <property type="match status" value="1"/>
</dbReference>
<dbReference type="AlphaFoldDB" id="A0A839Z1D3"/>
<comment type="caution">
    <text evidence="1">The sequence shown here is derived from an EMBL/GenBank/DDBJ whole genome shotgun (WGS) entry which is preliminary data.</text>
</comment>
<dbReference type="EMBL" id="JACICF010000001">
    <property type="protein sequence ID" value="MBB3764368.1"/>
    <property type="molecule type" value="Genomic_DNA"/>
</dbReference>
<proteinExistence type="predicted"/>
<keyword evidence="2" id="KW-1185">Reference proteome</keyword>
<gene>
    <name evidence="1" type="ORF">FHS50_001391</name>
</gene>
<name>A0A839Z1D3_9SPHN</name>
<dbReference type="Proteomes" id="UP000578569">
    <property type="component" value="Unassembled WGS sequence"/>
</dbReference>
<sequence>MKKNVLSFCIAATAILGACGQNDEPDVVGGPADPMANQLANAEPIGPIPVMVGSEDYRCADNSLVQVDFIQTGEENSVRVTPEGEAGVTAVEGEEAGTFTGEGVTVKGAPSDASITYNGQTCKR</sequence>
<evidence type="ECO:0008006" key="3">
    <source>
        <dbReference type="Google" id="ProtNLM"/>
    </source>
</evidence>
<accession>A0A839Z1D3</accession>
<reference evidence="1 2" key="1">
    <citation type="submission" date="2020-08" db="EMBL/GenBank/DDBJ databases">
        <title>Genomic Encyclopedia of Type Strains, Phase IV (KMG-IV): sequencing the most valuable type-strain genomes for metagenomic binning, comparative biology and taxonomic classification.</title>
        <authorList>
            <person name="Goeker M."/>
        </authorList>
    </citation>
    <scope>NUCLEOTIDE SEQUENCE [LARGE SCALE GENOMIC DNA]</scope>
    <source>
        <strain evidence="1 2">DSM 24194</strain>
    </source>
</reference>
<evidence type="ECO:0000313" key="2">
    <source>
        <dbReference type="Proteomes" id="UP000578569"/>
    </source>
</evidence>
<protein>
    <recommendedName>
        <fullName evidence="3">C-type lysozyme inhibitor domain-containing protein</fullName>
    </recommendedName>
</protein>
<organism evidence="1 2">
    <name type="scientific">Sphingomicrobium lutaoense</name>
    <dbReference type="NCBI Taxonomy" id="515949"/>
    <lineage>
        <taxon>Bacteria</taxon>
        <taxon>Pseudomonadati</taxon>
        <taxon>Pseudomonadota</taxon>
        <taxon>Alphaproteobacteria</taxon>
        <taxon>Sphingomonadales</taxon>
        <taxon>Sphingomonadaceae</taxon>
        <taxon>Sphingomicrobium</taxon>
    </lineage>
</organism>
<evidence type="ECO:0000313" key="1">
    <source>
        <dbReference type="EMBL" id="MBB3764368.1"/>
    </source>
</evidence>